<sequence>MEAIVLQSRGCPRVINALATMCLLYGHQLKKDVIEVASKVL</sequence>
<organism evidence="1 2">
    <name type="scientific">Geobacillus kaustophilus GBlys</name>
    <dbReference type="NCBI Taxonomy" id="1337888"/>
    <lineage>
        <taxon>Bacteria</taxon>
        <taxon>Bacillati</taxon>
        <taxon>Bacillota</taxon>
        <taxon>Bacilli</taxon>
        <taxon>Bacillales</taxon>
        <taxon>Anoxybacillaceae</taxon>
        <taxon>Geobacillus</taxon>
        <taxon>Geobacillus thermoleovorans group</taxon>
    </lineage>
</organism>
<reference evidence="2" key="1">
    <citation type="journal article" date="2013" name="Genome">
        <title>Draft Genome Sequence of Geobacillus kaustophilus GBlys, a Lysogenic Strain with Bacteriophage phiOH2.</title>
        <authorList>
            <person name="Doi K."/>
            <person name="Mori K."/>
            <person name="Martono H."/>
            <person name="Nagayoshi Y."/>
            <person name="Fujino Y."/>
            <person name="Tashiro K."/>
            <person name="Kuhara S."/>
            <person name="Ohshima T."/>
        </authorList>
    </citation>
    <scope>NUCLEOTIDE SEQUENCE [LARGE SCALE GENOMIC DNA]</scope>
    <source>
        <strain evidence="2">GBlys</strain>
    </source>
</reference>
<dbReference type="AlphaFoldDB" id="U2WRQ0"/>
<accession>U2WRQ0</accession>
<name>U2WRQ0_GEOKU</name>
<evidence type="ECO:0000313" key="2">
    <source>
        <dbReference type="Proteomes" id="UP000016424"/>
    </source>
</evidence>
<comment type="caution">
    <text evidence="1">The sequence shown here is derived from an EMBL/GenBank/DDBJ whole genome shotgun (WGS) entry which is preliminary data.</text>
</comment>
<protein>
    <submittedName>
        <fullName evidence="1">Type II secretory pathway ATPase, AAA family</fullName>
    </submittedName>
</protein>
<dbReference type="Proteomes" id="UP000016424">
    <property type="component" value="Unassembled WGS sequence"/>
</dbReference>
<dbReference type="EMBL" id="BASG01000013">
    <property type="protein sequence ID" value="GAD13446.1"/>
    <property type="molecule type" value="Genomic_DNA"/>
</dbReference>
<gene>
    <name evidence="1" type="ORF">GBL_1663</name>
</gene>
<proteinExistence type="predicted"/>
<evidence type="ECO:0000313" key="1">
    <source>
        <dbReference type="EMBL" id="GAD13446.1"/>
    </source>
</evidence>